<dbReference type="InterPro" id="IPR000415">
    <property type="entry name" value="Nitroreductase-like"/>
</dbReference>
<proteinExistence type="inferred from homology"/>
<dbReference type="Proteomes" id="UP001142444">
    <property type="component" value="Unassembled WGS sequence"/>
</dbReference>
<reference evidence="9" key="2">
    <citation type="journal article" date="2023" name="Pathogens">
        <title>Pathological Features and Genomic Characterization of an Actinobacillus equuli subsp. equuli Bearing Unique Virulence-Associated Genes from an Adult Horse with Pleuropneumonia.</title>
        <authorList>
            <person name="Kamali M."/>
            <person name="Carossino M."/>
            <person name="Del Piero F."/>
            <person name="Peak L."/>
            <person name="Mitchell M.S."/>
            <person name="Willette J."/>
            <person name="Baker R."/>
            <person name="Li F."/>
            <person name="Kenez A."/>
            <person name="Balasuriya U.B.R."/>
            <person name="Go Y.Y."/>
        </authorList>
    </citation>
    <scope>NUCLEOTIDE SEQUENCE</scope>
    <source>
        <strain evidence="9">4524</strain>
    </source>
</reference>
<feature type="domain" description="Nitroreductase" evidence="8">
    <location>
        <begin position="15"/>
        <end position="180"/>
    </location>
</feature>
<dbReference type="InterPro" id="IPR050627">
    <property type="entry name" value="Nitroreductase/BluB"/>
</dbReference>
<keyword evidence="3" id="KW-0285">Flavoprotein</keyword>
<evidence type="ECO:0000256" key="7">
    <source>
        <dbReference type="ARBA" id="ARBA00023027"/>
    </source>
</evidence>
<dbReference type="InterPro" id="IPR029479">
    <property type="entry name" value="Nitroreductase"/>
</dbReference>
<keyword evidence="10" id="KW-1185">Reference proteome</keyword>
<evidence type="ECO:0000259" key="8">
    <source>
        <dbReference type="Pfam" id="PF00881"/>
    </source>
</evidence>
<organism evidence="9 10">
    <name type="scientific">Actinobacillus equuli subsp. equuli</name>
    <dbReference type="NCBI Taxonomy" id="202947"/>
    <lineage>
        <taxon>Bacteria</taxon>
        <taxon>Pseudomonadati</taxon>
        <taxon>Pseudomonadota</taxon>
        <taxon>Gammaproteobacteria</taxon>
        <taxon>Pasteurellales</taxon>
        <taxon>Pasteurellaceae</taxon>
        <taxon>Actinobacillus</taxon>
    </lineage>
</organism>
<evidence type="ECO:0000256" key="1">
    <source>
        <dbReference type="ARBA" id="ARBA00001917"/>
    </source>
</evidence>
<dbReference type="AlphaFoldDB" id="A0A9X4JC64"/>
<dbReference type="RefSeq" id="WP_275217643.1">
    <property type="nucleotide sequence ID" value="NZ_JAPHVQ010000003.1"/>
</dbReference>
<keyword evidence="7" id="KW-0520">NAD</keyword>
<comment type="similarity">
    <text evidence="2">Belongs to the nitroreductase family.</text>
</comment>
<dbReference type="EMBL" id="JAPHVQ010000003">
    <property type="protein sequence ID" value="MDE8034497.1"/>
    <property type="molecule type" value="Genomic_DNA"/>
</dbReference>
<keyword evidence="5" id="KW-0521">NADP</keyword>
<evidence type="ECO:0000256" key="5">
    <source>
        <dbReference type="ARBA" id="ARBA00022857"/>
    </source>
</evidence>
<dbReference type="GO" id="GO:0046256">
    <property type="term" value="P:2,4,6-trinitrotoluene catabolic process"/>
    <property type="evidence" value="ECO:0007669"/>
    <property type="project" value="TreeGrafter"/>
</dbReference>
<dbReference type="InterPro" id="IPR033878">
    <property type="entry name" value="NfsB-like"/>
</dbReference>
<dbReference type="PANTHER" id="PTHR23026:SF125">
    <property type="entry name" value="OXYGEN-INSENSITIVE NAD(P)H NITROREDUCTASE"/>
    <property type="match status" value="1"/>
</dbReference>
<comment type="cofactor">
    <cofactor evidence="1">
        <name>FMN</name>
        <dbReference type="ChEBI" id="CHEBI:58210"/>
    </cofactor>
</comment>
<gene>
    <name evidence="9" type="ORF">OQ257_04875</name>
</gene>
<sequence>MAISKQEILDAFHFRHACKQYDPTKKISTEDFEFILETGRLSPSSFGFEPWRFLVIENRKIRELIRDNAWGAADKATDCSHFVVFLVRQENTLKQGSDYTQYIMNDVYHLPKEVVDLRNTFYKDFTEEHIAIANNPTRFYDWACRQSYIALANMMTSAAMIGIDSTPIEGFHVEEMNKMLADAGLFDPNLFKVSVMAAFGYRGMEPFPKARQPMADVVEWVK</sequence>
<dbReference type="PANTHER" id="PTHR23026">
    <property type="entry name" value="NADPH NITROREDUCTASE"/>
    <property type="match status" value="1"/>
</dbReference>
<dbReference type="Gene3D" id="3.40.109.10">
    <property type="entry name" value="NADH Oxidase"/>
    <property type="match status" value="1"/>
</dbReference>
<accession>A0A9X4JC64</accession>
<protein>
    <submittedName>
        <fullName evidence="9">NAD(P)H-dependent oxidoreductase</fullName>
    </submittedName>
</protein>
<keyword evidence="4" id="KW-0288">FMN</keyword>
<evidence type="ECO:0000256" key="2">
    <source>
        <dbReference type="ARBA" id="ARBA00007118"/>
    </source>
</evidence>
<evidence type="ECO:0000313" key="10">
    <source>
        <dbReference type="Proteomes" id="UP001142444"/>
    </source>
</evidence>
<dbReference type="CDD" id="cd02149">
    <property type="entry name" value="NfsB-like"/>
    <property type="match status" value="1"/>
</dbReference>
<dbReference type="GO" id="GO:0005829">
    <property type="term" value="C:cytosol"/>
    <property type="evidence" value="ECO:0007669"/>
    <property type="project" value="TreeGrafter"/>
</dbReference>
<evidence type="ECO:0000256" key="4">
    <source>
        <dbReference type="ARBA" id="ARBA00022643"/>
    </source>
</evidence>
<dbReference type="Pfam" id="PF00881">
    <property type="entry name" value="Nitroreductase"/>
    <property type="match status" value="1"/>
</dbReference>
<keyword evidence="6" id="KW-0560">Oxidoreductase</keyword>
<reference evidence="9" key="1">
    <citation type="submission" date="2022-11" db="EMBL/GenBank/DDBJ databases">
        <authorList>
            <person name="Kamali M."/>
            <person name="Peak L."/>
            <person name="Go Y.Y."/>
            <person name="Balasuriya U.B.R."/>
            <person name="Carossino M."/>
        </authorList>
    </citation>
    <scope>NUCLEOTIDE SEQUENCE</scope>
    <source>
        <strain evidence="9">4524</strain>
    </source>
</reference>
<evidence type="ECO:0000313" key="9">
    <source>
        <dbReference type="EMBL" id="MDE8034497.1"/>
    </source>
</evidence>
<dbReference type="GO" id="GO:0046857">
    <property type="term" value="F:oxidoreductase activity, acting on other nitrogenous compounds as donors, with NAD or NADP as acceptor"/>
    <property type="evidence" value="ECO:0007669"/>
    <property type="project" value="TreeGrafter"/>
</dbReference>
<evidence type="ECO:0000256" key="3">
    <source>
        <dbReference type="ARBA" id="ARBA00022630"/>
    </source>
</evidence>
<comment type="caution">
    <text evidence="9">The sequence shown here is derived from an EMBL/GenBank/DDBJ whole genome shotgun (WGS) entry which is preliminary data.</text>
</comment>
<evidence type="ECO:0000256" key="6">
    <source>
        <dbReference type="ARBA" id="ARBA00023002"/>
    </source>
</evidence>
<name>A0A9X4JC64_ACTEU</name>
<dbReference type="SUPFAM" id="SSF55469">
    <property type="entry name" value="FMN-dependent nitroreductase-like"/>
    <property type="match status" value="1"/>
</dbReference>